<dbReference type="PANTHER" id="PTHR43775:SF29">
    <property type="entry name" value="ASPERFURANONE POLYKETIDE SYNTHASE AFOG-RELATED"/>
    <property type="match status" value="1"/>
</dbReference>
<dbReference type="Gene3D" id="3.40.50.720">
    <property type="entry name" value="NAD(P)-binding Rossmann-like Domain"/>
    <property type="match status" value="1"/>
</dbReference>
<evidence type="ECO:0000259" key="4">
    <source>
        <dbReference type="PROSITE" id="PS50075"/>
    </source>
</evidence>
<evidence type="ECO:0000256" key="3">
    <source>
        <dbReference type="ARBA" id="ARBA00023002"/>
    </source>
</evidence>
<proteinExistence type="predicted"/>
<feature type="domain" description="Carrier" evidence="4">
    <location>
        <begin position="335"/>
        <end position="412"/>
    </location>
</feature>
<dbReference type="InterPro" id="IPR050091">
    <property type="entry name" value="PKS_NRPS_Biosynth_Enz"/>
</dbReference>
<reference evidence="5 6" key="1">
    <citation type="submission" date="2024-02" db="EMBL/GenBank/DDBJ databases">
        <title>First draft genome assembly of two strains of Seiridium cardinale.</title>
        <authorList>
            <person name="Emiliani G."/>
            <person name="Scali E."/>
        </authorList>
    </citation>
    <scope>NUCLEOTIDE SEQUENCE [LARGE SCALE GENOMIC DNA]</scope>
    <source>
        <strain evidence="5 6">BM-138-000479</strain>
    </source>
</reference>
<accession>A0ABR2Y9H1</accession>
<dbReference type="InterPro" id="IPR036736">
    <property type="entry name" value="ACP-like_sf"/>
</dbReference>
<keyword evidence="3" id="KW-0560">Oxidoreductase</keyword>
<dbReference type="SMART" id="SM00822">
    <property type="entry name" value="PKS_KR"/>
    <property type="match status" value="1"/>
</dbReference>
<protein>
    <recommendedName>
        <fullName evidence="4">Carrier domain-containing protein</fullName>
    </recommendedName>
</protein>
<dbReference type="InterPro" id="IPR013968">
    <property type="entry name" value="PKS_KR"/>
</dbReference>
<dbReference type="SUPFAM" id="SSF47336">
    <property type="entry name" value="ACP-like"/>
    <property type="match status" value="1"/>
</dbReference>
<sequence length="417" mass="45594">MVPTKISDAYFTRDLLDGPASEEMTIYGHVTKRGISNLDGDAIGLDSISGEPLVVLKGCCFSGFRGVDSLVSASQQTYLFHQLDWKPDISLMSTDMIAQYCIEKTRTLEGGGIEADFERVARYFMAAAIEQVSHEFTLTGCEASLRTQLLLKLAAMTIWNLHHALPGGLDFFVLLSSLAGVHGASSQSNYAAGSAFLDAFARYRHSRGERCISLDLGLVESIGYVAERIDVAQTLAMTYTDQKYLTEGDLHFMLRYACKPPYVDASSPPWDTQLICSMTTPAFVQRAGTVQDYGWMRSPMFCHLYQMEFDTGASTAVERADSAGTQLKSASSVEEAAGMITSLLAKRLARSLSVPVESIDTKKPPSTFGVDSLVAVELLHWFSTEIRTEIPVVQILGSMSIAELARIAAETSDYLVD</sequence>
<dbReference type="PROSITE" id="PS00012">
    <property type="entry name" value="PHOSPHOPANTETHEINE"/>
    <property type="match status" value="1"/>
</dbReference>
<dbReference type="Gene3D" id="1.10.1200.10">
    <property type="entry name" value="ACP-like"/>
    <property type="match status" value="1"/>
</dbReference>
<dbReference type="InterPro" id="IPR020806">
    <property type="entry name" value="PKS_PP-bd"/>
</dbReference>
<gene>
    <name evidence="5" type="ORF">SCAR479_00311</name>
</gene>
<dbReference type="Pfam" id="PF23297">
    <property type="entry name" value="ACP_SdgA_C"/>
    <property type="match status" value="1"/>
</dbReference>
<evidence type="ECO:0000256" key="2">
    <source>
        <dbReference type="ARBA" id="ARBA00022553"/>
    </source>
</evidence>
<dbReference type="SUPFAM" id="SSF51735">
    <property type="entry name" value="NAD(P)-binding Rossmann-fold domains"/>
    <property type="match status" value="1"/>
</dbReference>
<dbReference type="InterPro" id="IPR036291">
    <property type="entry name" value="NAD(P)-bd_dom_sf"/>
</dbReference>
<evidence type="ECO:0000313" key="6">
    <source>
        <dbReference type="Proteomes" id="UP001465668"/>
    </source>
</evidence>
<dbReference type="PROSITE" id="PS50075">
    <property type="entry name" value="CARRIER"/>
    <property type="match status" value="1"/>
</dbReference>
<keyword evidence="6" id="KW-1185">Reference proteome</keyword>
<dbReference type="InterPro" id="IPR006162">
    <property type="entry name" value="Ppantetheine_attach_site"/>
</dbReference>
<dbReference type="InterPro" id="IPR057326">
    <property type="entry name" value="KR_dom"/>
</dbReference>
<dbReference type="Pfam" id="PF08659">
    <property type="entry name" value="KR"/>
    <property type="match status" value="1"/>
</dbReference>
<keyword evidence="1" id="KW-0596">Phosphopantetheine</keyword>
<dbReference type="Proteomes" id="UP001465668">
    <property type="component" value="Unassembled WGS sequence"/>
</dbReference>
<dbReference type="EMBL" id="JARVKM010000001">
    <property type="protein sequence ID" value="KAK9783752.1"/>
    <property type="molecule type" value="Genomic_DNA"/>
</dbReference>
<dbReference type="InterPro" id="IPR009081">
    <property type="entry name" value="PP-bd_ACP"/>
</dbReference>
<evidence type="ECO:0000313" key="5">
    <source>
        <dbReference type="EMBL" id="KAK9783752.1"/>
    </source>
</evidence>
<name>A0ABR2Y9H1_9PEZI</name>
<keyword evidence="2" id="KW-0597">Phosphoprotein</keyword>
<comment type="caution">
    <text evidence="5">The sequence shown here is derived from an EMBL/GenBank/DDBJ whole genome shotgun (WGS) entry which is preliminary data.</text>
</comment>
<evidence type="ECO:0000256" key="1">
    <source>
        <dbReference type="ARBA" id="ARBA00022450"/>
    </source>
</evidence>
<dbReference type="PANTHER" id="PTHR43775">
    <property type="entry name" value="FATTY ACID SYNTHASE"/>
    <property type="match status" value="1"/>
</dbReference>
<dbReference type="SMART" id="SM00823">
    <property type="entry name" value="PKS_PP"/>
    <property type="match status" value="1"/>
</dbReference>
<organism evidence="5 6">
    <name type="scientific">Seiridium cardinale</name>
    <dbReference type="NCBI Taxonomy" id="138064"/>
    <lineage>
        <taxon>Eukaryota</taxon>
        <taxon>Fungi</taxon>
        <taxon>Dikarya</taxon>
        <taxon>Ascomycota</taxon>
        <taxon>Pezizomycotina</taxon>
        <taxon>Sordariomycetes</taxon>
        <taxon>Xylariomycetidae</taxon>
        <taxon>Amphisphaeriales</taxon>
        <taxon>Sporocadaceae</taxon>
        <taxon>Seiridium</taxon>
    </lineage>
</organism>